<dbReference type="InParanoid" id="A0A1H9E2J4"/>
<evidence type="ECO:0000256" key="1">
    <source>
        <dbReference type="SAM" id="SignalP"/>
    </source>
</evidence>
<dbReference type="EMBL" id="FOFB01000006">
    <property type="protein sequence ID" value="SEQ19966.1"/>
    <property type="molecule type" value="Genomic_DNA"/>
</dbReference>
<dbReference type="STRING" id="478744.SAMN05444359_106228"/>
<dbReference type="Proteomes" id="UP000199021">
    <property type="component" value="Unassembled WGS sequence"/>
</dbReference>
<dbReference type="RefSeq" id="WP_090166967.1">
    <property type="nucleotide sequence ID" value="NZ_FOFB01000006.1"/>
</dbReference>
<gene>
    <name evidence="2" type="ORF">SAMN05444359_106228</name>
</gene>
<sequence>MRVILPLLFSLLCTCVSAQKTFPTPVNDIVTDRASVQSSALPQPPLRAADVMWQKRVWRVIDTREKINLTFAYPERPLITILMEAAQDEKIQLYGTLDDKFTTPLSPEGLAAIAGGADTVAVVDPVTQAVSYEIVPRELNPAEFTRYRLQEIWYFDKATSTTKVRILGIAPIRDVFDENGNLVYEQPAFWVYYPAAREMLATEMTFAVGNDAANQSWEDIFEMRYFNSAIVKESNIHDRRIGDYLPNGRDRLLESERVKADILARESDSWSH</sequence>
<keyword evidence="1" id="KW-0732">Signal</keyword>
<feature type="chain" id="PRO_5011640324" evidence="1">
    <location>
        <begin position="19"/>
        <end position="272"/>
    </location>
</feature>
<dbReference type="InterPro" id="IPR019847">
    <property type="entry name" value="Gliding_motility_assoc_GldN"/>
</dbReference>
<organism evidence="2 3">
    <name type="scientific">Neolewinella agarilytica</name>
    <dbReference type="NCBI Taxonomy" id="478744"/>
    <lineage>
        <taxon>Bacteria</taxon>
        <taxon>Pseudomonadati</taxon>
        <taxon>Bacteroidota</taxon>
        <taxon>Saprospiria</taxon>
        <taxon>Saprospirales</taxon>
        <taxon>Lewinellaceae</taxon>
        <taxon>Neolewinella</taxon>
    </lineage>
</organism>
<keyword evidence="3" id="KW-1185">Reference proteome</keyword>
<name>A0A1H9E2J4_9BACT</name>
<dbReference type="OrthoDB" id="1141916at2"/>
<protein>
    <submittedName>
        <fullName evidence="2">Gliding motility associated protien GldN</fullName>
    </submittedName>
</protein>
<evidence type="ECO:0000313" key="2">
    <source>
        <dbReference type="EMBL" id="SEQ19966.1"/>
    </source>
</evidence>
<proteinExistence type="predicted"/>
<evidence type="ECO:0000313" key="3">
    <source>
        <dbReference type="Proteomes" id="UP000199021"/>
    </source>
</evidence>
<accession>A0A1H9E2J4</accession>
<dbReference type="Pfam" id="PF19841">
    <property type="entry name" value="GldN"/>
    <property type="match status" value="1"/>
</dbReference>
<dbReference type="NCBIfam" id="TIGR03523">
    <property type="entry name" value="GldN"/>
    <property type="match status" value="1"/>
</dbReference>
<dbReference type="AlphaFoldDB" id="A0A1H9E2J4"/>
<reference evidence="3" key="1">
    <citation type="submission" date="2016-10" db="EMBL/GenBank/DDBJ databases">
        <authorList>
            <person name="Varghese N."/>
            <person name="Submissions S."/>
        </authorList>
    </citation>
    <scope>NUCLEOTIDE SEQUENCE [LARGE SCALE GENOMIC DNA]</scope>
    <source>
        <strain evidence="3">DSM 24740</strain>
    </source>
</reference>
<feature type="signal peptide" evidence="1">
    <location>
        <begin position="1"/>
        <end position="18"/>
    </location>
</feature>